<keyword evidence="3" id="KW-1185">Reference proteome</keyword>
<dbReference type="OrthoDB" id="10620891at2759"/>
<reference evidence="2 3" key="1">
    <citation type="journal article" date="2016" name="Mol. Biol. Evol.">
        <title>Comparative Genomics of Early-Diverging Mushroom-Forming Fungi Provides Insights into the Origins of Lignocellulose Decay Capabilities.</title>
        <authorList>
            <person name="Nagy L.G."/>
            <person name="Riley R."/>
            <person name="Tritt A."/>
            <person name="Adam C."/>
            <person name="Daum C."/>
            <person name="Floudas D."/>
            <person name="Sun H."/>
            <person name="Yadav J.S."/>
            <person name="Pangilinan J."/>
            <person name="Larsson K.H."/>
            <person name="Matsuura K."/>
            <person name="Barry K."/>
            <person name="Labutti K."/>
            <person name="Kuo R."/>
            <person name="Ohm R.A."/>
            <person name="Bhattacharya S.S."/>
            <person name="Shirouzu T."/>
            <person name="Yoshinaga Y."/>
            <person name="Martin F.M."/>
            <person name="Grigoriev I.V."/>
            <person name="Hibbett D.S."/>
        </authorList>
    </citation>
    <scope>NUCLEOTIDE SEQUENCE [LARGE SCALE GENOMIC DNA]</scope>
    <source>
        <strain evidence="2 3">L-15889</strain>
    </source>
</reference>
<dbReference type="Proteomes" id="UP000076727">
    <property type="component" value="Unassembled WGS sequence"/>
</dbReference>
<protein>
    <submittedName>
        <fullName evidence="2">Uncharacterized protein</fullName>
    </submittedName>
</protein>
<organism evidence="2 3">
    <name type="scientific">Daedalea quercina L-15889</name>
    <dbReference type="NCBI Taxonomy" id="1314783"/>
    <lineage>
        <taxon>Eukaryota</taxon>
        <taxon>Fungi</taxon>
        <taxon>Dikarya</taxon>
        <taxon>Basidiomycota</taxon>
        <taxon>Agaricomycotina</taxon>
        <taxon>Agaricomycetes</taxon>
        <taxon>Polyporales</taxon>
        <taxon>Fomitopsis</taxon>
    </lineage>
</organism>
<evidence type="ECO:0000313" key="2">
    <source>
        <dbReference type="EMBL" id="KZT66088.1"/>
    </source>
</evidence>
<feature type="region of interest" description="Disordered" evidence="1">
    <location>
        <begin position="1"/>
        <end position="21"/>
    </location>
</feature>
<name>A0A165MT53_9APHY</name>
<dbReference type="EMBL" id="KV429095">
    <property type="protein sequence ID" value="KZT66088.1"/>
    <property type="molecule type" value="Genomic_DNA"/>
</dbReference>
<dbReference type="AlphaFoldDB" id="A0A165MT53"/>
<gene>
    <name evidence="2" type="ORF">DAEQUDRAFT_485718</name>
</gene>
<accession>A0A165MT53</accession>
<sequence>MRTRLGADSSHDPDSSGRGCPRAEWISPCRAVFAGARPATFGRLDVKGQSVSPARPLPTQIHTGLTIATRPPCCAHAQPCSAPSLVTFILAAMLCAADSCICTLTSLLTSFFAPAWTSVVRLRS</sequence>
<proteinExistence type="predicted"/>
<evidence type="ECO:0000313" key="3">
    <source>
        <dbReference type="Proteomes" id="UP000076727"/>
    </source>
</evidence>
<evidence type="ECO:0000256" key="1">
    <source>
        <dbReference type="SAM" id="MobiDB-lite"/>
    </source>
</evidence>